<protein>
    <submittedName>
        <fullName evidence="6">Cysteine ABC transporter substrate-binding protein</fullName>
    </submittedName>
</protein>
<organism evidence="6 7">
    <name type="scientific">Pandoraea anhela</name>
    <dbReference type="NCBI Taxonomy" id="2508295"/>
    <lineage>
        <taxon>Bacteria</taxon>
        <taxon>Pseudomonadati</taxon>
        <taxon>Pseudomonadota</taxon>
        <taxon>Betaproteobacteria</taxon>
        <taxon>Burkholderiales</taxon>
        <taxon>Burkholderiaceae</taxon>
        <taxon>Pandoraea</taxon>
    </lineage>
</organism>
<feature type="signal peptide" evidence="4">
    <location>
        <begin position="1"/>
        <end position="50"/>
    </location>
</feature>
<evidence type="ECO:0000256" key="2">
    <source>
        <dbReference type="ARBA" id="ARBA00022448"/>
    </source>
</evidence>
<dbReference type="AlphaFoldDB" id="A0A5E4WJD8"/>
<dbReference type="Gene3D" id="3.40.190.10">
    <property type="entry name" value="Periplasmic binding protein-like II"/>
    <property type="match status" value="2"/>
</dbReference>
<dbReference type="PANTHER" id="PTHR30085">
    <property type="entry name" value="AMINO ACID ABC TRANSPORTER PERMEASE"/>
    <property type="match status" value="1"/>
</dbReference>
<dbReference type="Proteomes" id="UP000406256">
    <property type="component" value="Unassembled WGS sequence"/>
</dbReference>
<evidence type="ECO:0000256" key="1">
    <source>
        <dbReference type="ARBA" id="ARBA00010333"/>
    </source>
</evidence>
<gene>
    <name evidence="6" type="ORF">PAN31108_03264</name>
</gene>
<dbReference type="EMBL" id="CABPSB010000011">
    <property type="protein sequence ID" value="VVE23704.1"/>
    <property type="molecule type" value="Genomic_DNA"/>
</dbReference>
<feature type="chain" id="PRO_5022976307" evidence="4">
    <location>
        <begin position="51"/>
        <end position="318"/>
    </location>
</feature>
<keyword evidence="3 4" id="KW-0732">Signal</keyword>
<dbReference type="InterPro" id="IPR051455">
    <property type="entry name" value="Bact_solute-bind_prot3"/>
</dbReference>
<feature type="domain" description="Solute-binding protein family 3/N-terminal" evidence="5">
    <location>
        <begin position="62"/>
        <end position="286"/>
    </location>
</feature>
<evidence type="ECO:0000313" key="6">
    <source>
        <dbReference type="EMBL" id="VVE23704.1"/>
    </source>
</evidence>
<evidence type="ECO:0000313" key="7">
    <source>
        <dbReference type="Proteomes" id="UP000406256"/>
    </source>
</evidence>
<dbReference type="SUPFAM" id="SSF53850">
    <property type="entry name" value="Periplasmic binding protein-like II"/>
    <property type="match status" value="1"/>
</dbReference>
<evidence type="ECO:0000259" key="5">
    <source>
        <dbReference type="SMART" id="SM00062"/>
    </source>
</evidence>
<dbReference type="InterPro" id="IPR001638">
    <property type="entry name" value="Solute-binding_3/MltF_N"/>
</dbReference>
<name>A0A5E4WJD8_9BURK</name>
<dbReference type="GO" id="GO:0006865">
    <property type="term" value="P:amino acid transport"/>
    <property type="evidence" value="ECO:0007669"/>
    <property type="project" value="TreeGrafter"/>
</dbReference>
<sequence length="318" mass="35284">MTRIQRHRTRTRLRPLPMHRFSFSQFPSIARRLVGAAAAAVSLGCSIAHADATLDKIKQRGKVIVGVSSPHLPLGILDPVTGKTGGYQTELATDIAHRLGVQLETVVVSTSTRVQLLQSGKIDLMISANWTQERSDMLAFAPTPYDFFGGSPLVAKRSGIKRWEDLRGKVACMSQGSNYAKPLAEKYGAVVKGLRGIAETMLALKGGLCDAAIHDYPELYSKLHDKNAGEWSDYTLATSDQILPSPQLIWMRKGETDTQAFVDRAIQDWHRSGFLLKEVRQWGMPDTWVAERHALALKGQFDRAPFDFDVYKALHPKS</sequence>
<dbReference type="GO" id="GO:0005576">
    <property type="term" value="C:extracellular region"/>
    <property type="evidence" value="ECO:0007669"/>
    <property type="project" value="TreeGrafter"/>
</dbReference>
<comment type="similarity">
    <text evidence="1">Belongs to the bacterial solute-binding protein 3 family.</text>
</comment>
<dbReference type="GO" id="GO:0030288">
    <property type="term" value="C:outer membrane-bounded periplasmic space"/>
    <property type="evidence" value="ECO:0007669"/>
    <property type="project" value="TreeGrafter"/>
</dbReference>
<reference evidence="6 7" key="1">
    <citation type="submission" date="2019-08" db="EMBL/GenBank/DDBJ databases">
        <authorList>
            <person name="Peeters C."/>
        </authorList>
    </citation>
    <scope>NUCLEOTIDE SEQUENCE [LARGE SCALE GENOMIC DNA]</scope>
    <source>
        <strain evidence="6 7">LMG 31108</strain>
    </source>
</reference>
<evidence type="ECO:0000256" key="3">
    <source>
        <dbReference type="ARBA" id="ARBA00022729"/>
    </source>
</evidence>
<dbReference type="SMART" id="SM00062">
    <property type="entry name" value="PBPb"/>
    <property type="match status" value="1"/>
</dbReference>
<dbReference type="Pfam" id="PF00497">
    <property type="entry name" value="SBP_bac_3"/>
    <property type="match status" value="1"/>
</dbReference>
<accession>A0A5E4WJD8</accession>
<evidence type="ECO:0000256" key="4">
    <source>
        <dbReference type="SAM" id="SignalP"/>
    </source>
</evidence>
<proteinExistence type="inferred from homology"/>
<keyword evidence="2" id="KW-0813">Transport</keyword>
<keyword evidence="7" id="KW-1185">Reference proteome</keyword>
<dbReference type="PANTHER" id="PTHR30085:SF6">
    <property type="entry name" value="ABC TRANSPORTER GLUTAMINE-BINDING PROTEIN GLNH"/>
    <property type="match status" value="1"/>
</dbReference>